<reference evidence="1 2" key="1">
    <citation type="submission" date="2024-09" db="EMBL/GenBank/DDBJ databases">
        <authorList>
            <person name="Sun Q."/>
            <person name="Mori K."/>
        </authorList>
    </citation>
    <scope>NUCLEOTIDE SEQUENCE [LARGE SCALE GENOMIC DNA]</scope>
    <source>
        <strain evidence="1 2">TISTR 2452</strain>
    </source>
</reference>
<dbReference type="EMBL" id="JBHMDO010000031">
    <property type="protein sequence ID" value="MFB9327991.1"/>
    <property type="molecule type" value="Genomic_DNA"/>
</dbReference>
<accession>A0ABV5KRY6</accession>
<sequence>MIAYRYSDELQLLCDEYAITLVDPMKELPHTSDHATAFKELLIILMVDSRAKKFEKDIDEFFKPVSSSPRKVISKLEIHALEITVSQKDFSVGINLFREICDSSVIPADFEDRIVSIYYLLARKVITERNTEEISSAIFNLKITNPVNKLKLLTALMATANVRTPKSKYGDDHFLGITTANINKKFYHVVAAKAVELVYNWGWNPSQPLSCNVHHWIEDGSDLELLPIGLKQYVNEQMTGLDAM</sequence>
<evidence type="ECO:0000313" key="2">
    <source>
        <dbReference type="Proteomes" id="UP001589747"/>
    </source>
</evidence>
<dbReference type="Proteomes" id="UP001589747">
    <property type="component" value="Unassembled WGS sequence"/>
</dbReference>
<organism evidence="1 2">
    <name type="scientific">Paenibacillus aurantiacus</name>
    <dbReference type="NCBI Taxonomy" id="1936118"/>
    <lineage>
        <taxon>Bacteria</taxon>
        <taxon>Bacillati</taxon>
        <taxon>Bacillota</taxon>
        <taxon>Bacilli</taxon>
        <taxon>Bacillales</taxon>
        <taxon>Paenibacillaceae</taxon>
        <taxon>Paenibacillus</taxon>
    </lineage>
</organism>
<dbReference type="RefSeq" id="WP_377496851.1">
    <property type="nucleotide sequence ID" value="NZ_JBHMDO010000031.1"/>
</dbReference>
<evidence type="ECO:0000313" key="1">
    <source>
        <dbReference type="EMBL" id="MFB9327991.1"/>
    </source>
</evidence>
<gene>
    <name evidence="1" type="ORF">ACFFSY_18860</name>
</gene>
<protein>
    <submittedName>
        <fullName evidence="1">Uncharacterized protein</fullName>
    </submittedName>
</protein>
<proteinExistence type="predicted"/>
<name>A0ABV5KRY6_9BACL</name>
<keyword evidence="2" id="KW-1185">Reference proteome</keyword>
<comment type="caution">
    <text evidence="1">The sequence shown here is derived from an EMBL/GenBank/DDBJ whole genome shotgun (WGS) entry which is preliminary data.</text>
</comment>